<proteinExistence type="predicted"/>
<feature type="compositionally biased region" description="Basic and acidic residues" evidence="1">
    <location>
        <begin position="65"/>
        <end position="77"/>
    </location>
</feature>
<sequence>MIPLDVNVIRCCDGSSSMRLWAPIMATPPTIGVFELVPLWTQCAAVKTVGRIVEHIGEARVGRVVDSKSGHRSDEASKQTSVRAGRQTNRLNAVRVLDRFVQANYGDIMANGEQVISRMANDSTGRECDTLLRWLLFDAIVGTHNGYTTHNRSV</sequence>
<dbReference type="VEuPathDB" id="VectorBase:AATE015695"/>
<name>A0A182JCV1_ANOAO</name>
<evidence type="ECO:0000256" key="1">
    <source>
        <dbReference type="SAM" id="MobiDB-lite"/>
    </source>
</evidence>
<accession>A0A182JCV1</accession>
<dbReference type="EMBL" id="AXCP01009441">
    <property type="status" value="NOT_ANNOTATED_CDS"/>
    <property type="molecule type" value="Genomic_DNA"/>
</dbReference>
<dbReference type="EMBL" id="AXCP01009440">
    <property type="status" value="NOT_ANNOTATED_CDS"/>
    <property type="molecule type" value="Genomic_DNA"/>
</dbReference>
<dbReference type="AlphaFoldDB" id="A0A182JCV1"/>
<dbReference type="EnsemblMetazoa" id="AATE015695-RA">
    <property type="protein sequence ID" value="AATE015695-PA.1"/>
    <property type="gene ID" value="AATE015695"/>
</dbReference>
<feature type="region of interest" description="Disordered" evidence="1">
    <location>
        <begin position="65"/>
        <end position="84"/>
    </location>
</feature>
<protein>
    <submittedName>
        <fullName evidence="2">Uncharacterized protein</fullName>
    </submittedName>
</protein>
<organism evidence="2">
    <name type="scientific">Anopheles atroparvus</name>
    <name type="common">European mosquito</name>
    <dbReference type="NCBI Taxonomy" id="41427"/>
    <lineage>
        <taxon>Eukaryota</taxon>
        <taxon>Metazoa</taxon>
        <taxon>Ecdysozoa</taxon>
        <taxon>Arthropoda</taxon>
        <taxon>Hexapoda</taxon>
        <taxon>Insecta</taxon>
        <taxon>Pterygota</taxon>
        <taxon>Neoptera</taxon>
        <taxon>Endopterygota</taxon>
        <taxon>Diptera</taxon>
        <taxon>Nematocera</taxon>
        <taxon>Culicoidea</taxon>
        <taxon>Culicidae</taxon>
        <taxon>Anophelinae</taxon>
        <taxon>Anopheles</taxon>
    </lineage>
</organism>
<evidence type="ECO:0000313" key="2">
    <source>
        <dbReference type="EnsemblMetazoa" id="AATE015695-PA.1"/>
    </source>
</evidence>
<reference evidence="2" key="1">
    <citation type="submission" date="2022-08" db="UniProtKB">
        <authorList>
            <consortium name="EnsemblMetazoa"/>
        </authorList>
    </citation>
    <scope>IDENTIFICATION</scope>
    <source>
        <strain evidence="2">EBRO</strain>
    </source>
</reference>